<dbReference type="GO" id="GO:0050135">
    <property type="term" value="F:NADP+ nucleosidase activity"/>
    <property type="evidence" value="ECO:0007669"/>
    <property type="project" value="InterPro"/>
</dbReference>
<evidence type="ECO:0000313" key="2">
    <source>
        <dbReference type="EMBL" id="GAG43925.1"/>
    </source>
</evidence>
<dbReference type="InterPro" id="IPR019302">
    <property type="entry name" value="CAP12/PCTIR_TIR_dom"/>
</dbReference>
<name>X0XL73_9ZZZZ</name>
<gene>
    <name evidence="2" type="ORF">S01H1_83275</name>
</gene>
<organism evidence="2">
    <name type="scientific">marine sediment metagenome</name>
    <dbReference type="NCBI Taxonomy" id="412755"/>
    <lineage>
        <taxon>unclassified sequences</taxon>
        <taxon>metagenomes</taxon>
        <taxon>ecological metagenomes</taxon>
    </lineage>
</organism>
<evidence type="ECO:0000259" key="1">
    <source>
        <dbReference type="Pfam" id="PF10137"/>
    </source>
</evidence>
<comment type="caution">
    <text evidence="2">The sequence shown here is derived from an EMBL/GenBank/DDBJ whole genome shotgun (WGS) entry which is preliminary data.</text>
</comment>
<dbReference type="AlphaFoldDB" id="X0XL73"/>
<feature type="domain" description="CD-NTase-associated protein 12/Pycsar effector protein TIR" evidence="1">
    <location>
        <begin position="1"/>
        <end position="69"/>
    </location>
</feature>
<sequence>EEMLSSSDFAFIVMTAEDEHSDGTKHARQNVVHEAGLFQGRLGFDRAIILLEEGCAEFSNIVGLTHIPFPKGNIGAASEDIRKVLEREEML</sequence>
<proteinExistence type="predicted"/>
<protein>
    <recommendedName>
        <fullName evidence="1">CD-NTase-associated protein 12/Pycsar effector protein TIR domain-containing protein</fullName>
    </recommendedName>
</protein>
<accession>X0XL73</accession>
<dbReference type="EMBL" id="BARS01056584">
    <property type="protein sequence ID" value="GAG43925.1"/>
    <property type="molecule type" value="Genomic_DNA"/>
</dbReference>
<reference evidence="2" key="1">
    <citation type="journal article" date="2014" name="Front. Microbiol.">
        <title>High frequency of phylogenetically diverse reductive dehalogenase-homologous genes in deep subseafloor sedimentary metagenomes.</title>
        <authorList>
            <person name="Kawai M."/>
            <person name="Futagami T."/>
            <person name="Toyoda A."/>
            <person name="Takaki Y."/>
            <person name="Nishi S."/>
            <person name="Hori S."/>
            <person name="Arai W."/>
            <person name="Tsubouchi T."/>
            <person name="Morono Y."/>
            <person name="Uchiyama I."/>
            <person name="Ito T."/>
            <person name="Fujiyama A."/>
            <person name="Inagaki F."/>
            <person name="Takami H."/>
        </authorList>
    </citation>
    <scope>NUCLEOTIDE SEQUENCE</scope>
    <source>
        <strain evidence="2">Expedition CK06-06</strain>
    </source>
</reference>
<feature type="non-terminal residue" evidence="2">
    <location>
        <position position="1"/>
    </location>
</feature>
<dbReference type="Pfam" id="PF10137">
    <property type="entry name" value="CAP12-PCTIR_TIR"/>
    <property type="match status" value="1"/>
</dbReference>